<evidence type="ECO:0000256" key="2">
    <source>
        <dbReference type="ARBA" id="ARBA00023012"/>
    </source>
</evidence>
<dbReference type="RefSeq" id="WP_092435054.1">
    <property type="nucleotide sequence ID" value="NZ_FMYP01000004.1"/>
</dbReference>
<dbReference type="InterPro" id="IPR050595">
    <property type="entry name" value="Bact_response_regulator"/>
</dbReference>
<dbReference type="OrthoDB" id="1524092at2"/>
<dbReference type="InterPro" id="IPR001789">
    <property type="entry name" value="Sig_transdc_resp-reg_receiver"/>
</dbReference>
<evidence type="ECO:0000259" key="4">
    <source>
        <dbReference type="PROSITE" id="PS50110"/>
    </source>
</evidence>
<evidence type="ECO:0000313" key="6">
    <source>
        <dbReference type="Proteomes" id="UP000199452"/>
    </source>
</evidence>
<proteinExistence type="predicted"/>
<dbReference type="GO" id="GO:0000160">
    <property type="term" value="P:phosphorelay signal transduction system"/>
    <property type="evidence" value="ECO:0007669"/>
    <property type="project" value="UniProtKB-KW"/>
</dbReference>
<protein>
    <submittedName>
        <fullName evidence="5">Response regulator receiver domain-containing protein</fullName>
    </submittedName>
</protein>
<dbReference type="InterPro" id="IPR011006">
    <property type="entry name" value="CheY-like_superfamily"/>
</dbReference>
<dbReference type="EMBL" id="FMYP01000004">
    <property type="protein sequence ID" value="SDB85957.1"/>
    <property type="molecule type" value="Genomic_DNA"/>
</dbReference>
<dbReference type="SMART" id="SM00448">
    <property type="entry name" value="REC"/>
    <property type="match status" value="1"/>
</dbReference>
<dbReference type="STRING" id="1640674.SAMN05216323_100467"/>
<organism evidence="5 6">
    <name type="scientific">Williamwhitmania taraxaci</name>
    <dbReference type="NCBI Taxonomy" id="1640674"/>
    <lineage>
        <taxon>Bacteria</taxon>
        <taxon>Pseudomonadati</taxon>
        <taxon>Bacteroidota</taxon>
        <taxon>Bacteroidia</taxon>
        <taxon>Bacteroidales</taxon>
        <taxon>Williamwhitmaniaceae</taxon>
        <taxon>Williamwhitmania</taxon>
    </lineage>
</organism>
<keyword evidence="6" id="KW-1185">Reference proteome</keyword>
<evidence type="ECO:0000313" key="5">
    <source>
        <dbReference type="EMBL" id="SDB85957.1"/>
    </source>
</evidence>
<accession>A0A1G6GVB9</accession>
<name>A0A1G6GVB9_9BACT</name>
<dbReference type="CDD" id="cd00156">
    <property type="entry name" value="REC"/>
    <property type="match status" value="1"/>
</dbReference>
<dbReference type="PANTHER" id="PTHR44591:SF14">
    <property type="entry name" value="PROTEIN PILG"/>
    <property type="match status" value="1"/>
</dbReference>
<reference evidence="5 6" key="1">
    <citation type="submission" date="2016-09" db="EMBL/GenBank/DDBJ databases">
        <authorList>
            <person name="Capua I."/>
            <person name="De Benedictis P."/>
            <person name="Joannis T."/>
            <person name="Lombin L.H."/>
            <person name="Cattoli G."/>
        </authorList>
    </citation>
    <scope>NUCLEOTIDE SEQUENCE [LARGE SCALE GENOMIC DNA]</scope>
    <source>
        <strain evidence="5 6">A7P-90m</strain>
    </source>
</reference>
<gene>
    <name evidence="5" type="ORF">SAMN05216323_100467</name>
</gene>
<dbReference type="Pfam" id="PF00072">
    <property type="entry name" value="Response_reg"/>
    <property type="match status" value="1"/>
</dbReference>
<dbReference type="Proteomes" id="UP000199452">
    <property type="component" value="Unassembled WGS sequence"/>
</dbReference>
<dbReference type="AlphaFoldDB" id="A0A1G6GVB9"/>
<evidence type="ECO:0000256" key="3">
    <source>
        <dbReference type="PROSITE-ProRule" id="PRU00169"/>
    </source>
</evidence>
<dbReference type="SUPFAM" id="SSF52172">
    <property type="entry name" value="CheY-like"/>
    <property type="match status" value="1"/>
</dbReference>
<sequence length="144" mass="16742">MKNEKQIKLFLVDDDALFLKLLEIEFLRSADFIVETYATGELCLENLSHNPDVIILDYYLDGIDKVAMNGLDTLDKIKAANPDIPVVMLSSQDKIEVAISCMHHRAFDYVVKSETAFVRLQKIISSIFRFKKMEKELNWYMDRM</sequence>
<dbReference type="Gene3D" id="3.40.50.2300">
    <property type="match status" value="1"/>
</dbReference>
<keyword evidence="1 3" id="KW-0597">Phosphoprotein</keyword>
<dbReference type="PANTHER" id="PTHR44591">
    <property type="entry name" value="STRESS RESPONSE REGULATOR PROTEIN 1"/>
    <property type="match status" value="1"/>
</dbReference>
<dbReference type="PROSITE" id="PS50110">
    <property type="entry name" value="RESPONSE_REGULATORY"/>
    <property type="match status" value="1"/>
</dbReference>
<keyword evidence="2" id="KW-0902">Two-component regulatory system</keyword>
<evidence type="ECO:0000256" key="1">
    <source>
        <dbReference type="ARBA" id="ARBA00022553"/>
    </source>
</evidence>
<feature type="domain" description="Response regulatory" evidence="4">
    <location>
        <begin position="8"/>
        <end position="127"/>
    </location>
</feature>
<feature type="modified residue" description="4-aspartylphosphate" evidence="3">
    <location>
        <position position="57"/>
    </location>
</feature>